<comment type="cofactor">
    <cofactor evidence="1">
        <name>[3Fe-4S] cluster</name>
        <dbReference type="ChEBI" id="CHEBI:21137"/>
    </cofactor>
</comment>
<evidence type="ECO:0000313" key="11">
    <source>
        <dbReference type="Proteomes" id="UP000578449"/>
    </source>
</evidence>
<reference evidence="10 11" key="1">
    <citation type="submission" date="2020-08" db="EMBL/GenBank/DDBJ databases">
        <title>Genomic Encyclopedia of Type Strains, Phase IV (KMG-IV): sequencing the most valuable type-strain genomes for metagenomic binning, comparative biology and taxonomic classification.</title>
        <authorList>
            <person name="Goeker M."/>
        </authorList>
    </citation>
    <scope>NUCLEOTIDE SEQUENCE [LARGE SCALE GENOMIC DNA]</scope>
    <source>
        <strain evidence="10 11">DSM 45615</strain>
    </source>
</reference>
<dbReference type="InterPro" id="IPR010693">
    <property type="entry name" value="Divergent_4Fe-4S_mono-cluster"/>
</dbReference>
<evidence type="ECO:0000256" key="1">
    <source>
        <dbReference type="ARBA" id="ARBA00001927"/>
    </source>
</evidence>
<name>A0A840P843_9ACTN</name>
<keyword evidence="5 8" id="KW-0408">Iron</keyword>
<evidence type="ECO:0000256" key="8">
    <source>
        <dbReference type="RuleBase" id="RU368020"/>
    </source>
</evidence>
<dbReference type="GO" id="GO:0005506">
    <property type="term" value="F:iron ion binding"/>
    <property type="evidence" value="ECO:0007669"/>
    <property type="project" value="UniProtKB-UniRule"/>
</dbReference>
<evidence type="ECO:0000256" key="4">
    <source>
        <dbReference type="ARBA" id="ARBA00022982"/>
    </source>
</evidence>
<evidence type="ECO:0000256" key="3">
    <source>
        <dbReference type="ARBA" id="ARBA00022723"/>
    </source>
</evidence>
<dbReference type="InterPro" id="IPR017896">
    <property type="entry name" value="4Fe4S_Fe-S-bd"/>
</dbReference>
<evidence type="ECO:0000256" key="2">
    <source>
        <dbReference type="ARBA" id="ARBA00022448"/>
    </source>
</evidence>
<evidence type="ECO:0000256" key="6">
    <source>
        <dbReference type="ARBA" id="ARBA00023014"/>
    </source>
</evidence>
<dbReference type="Pfam" id="PF06902">
    <property type="entry name" value="Fer4_19"/>
    <property type="match status" value="1"/>
</dbReference>
<accession>A0A840P843</accession>
<dbReference type="EMBL" id="JACHGN010000011">
    <property type="protein sequence ID" value="MBB5135462.1"/>
    <property type="molecule type" value="Genomic_DNA"/>
</dbReference>
<keyword evidence="3 8" id="KW-0479">Metal-binding</keyword>
<dbReference type="GO" id="GO:0051538">
    <property type="term" value="F:3 iron, 4 sulfur cluster binding"/>
    <property type="evidence" value="ECO:0007669"/>
    <property type="project" value="UniProtKB-KW"/>
</dbReference>
<dbReference type="GO" id="GO:0009055">
    <property type="term" value="F:electron transfer activity"/>
    <property type="evidence" value="ECO:0007669"/>
    <property type="project" value="UniProtKB-UniRule"/>
</dbReference>
<dbReference type="PROSITE" id="PS51379">
    <property type="entry name" value="4FE4S_FER_2"/>
    <property type="match status" value="1"/>
</dbReference>
<proteinExistence type="predicted"/>
<dbReference type="PRINTS" id="PR00352">
    <property type="entry name" value="3FE4SFRDOXIN"/>
</dbReference>
<dbReference type="InterPro" id="IPR001080">
    <property type="entry name" value="3Fe4S_ferredoxin"/>
</dbReference>
<dbReference type="PANTHER" id="PTHR36923">
    <property type="entry name" value="FERREDOXIN"/>
    <property type="match status" value="1"/>
</dbReference>
<keyword evidence="6 8" id="KW-0411">Iron-sulfur</keyword>
<organism evidence="10 11">
    <name type="scientific">Thermocatellispora tengchongensis</name>
    <dbReference type="NCBI Taxonomy" id="1073253"/>
    <lineage>
        <taxon>Bacteria</taxon>
        <taxon>Bacillati</taxon>
        <taxon>Actinomycetota</taxon>
        <taxon>Actinomycetes</taxon>
        <taxon>Streptosporangiales</taxon>
        <taxon>Streptosporangiaceae</taxon>
        <taxon>Thermocatellispora</taxon>
    </lineage>
</organism>
<keyword evidence="4 8" id="KW-0249">Electron transport</keyword>
<keyword evidence="2 8" id="KW-0813">Transport</keyword>
<comment type="caution">
    <text evidence="10">The sequence shown here is derived from an EMBL/GenBank/DDBJ whole genome shotgun (WGS) entry which is preliminary data.</text>
</comment>
<dbReference type="InterPro" id="IPR051269">
    <property type="entry name" value="Fe-S_cluster_ET"/>
</dbReference>
<dbReference type="PANTHER" id="PTHR36923:SF3">
    <property type="entry name" value="FERREDOXIN"/>
    <property type="match status" value="1"/>
</dbReference>
<sequence>MRVRVEVERCIGAGQCVLSAPGVFDQDDDGVVTLLRPEPPAGEAGAVREALLLCPSGALRLEQD</sequence>
<dbReference type="SUPFAM" id="SSF54862">
    <property type="entry name" value="4Fe-4S ferredoxins"/>
    <property type="match status" value="1"/>
</dbReference>
<protein>
    <recommendedName>
        <fullName evidence="8">Ferredoxin</fullName>
    </recommendedName>
</protein>
<evidence type="ECO:0000256" key="5">
    <source>
        <dbReference type="ARBA" id="ARBA00023004"/>
    </source>
</evidence>
<evidence type="ECO:0000259" key="9">
    <source>
        <dbReference type="PROSITE" id="PS51379"/>
    </source>
</evidence>
<dbReference type="Gene3D" id="3.30.70.20">
    <property type="match status" value="1"/>
</dbReference>
<dbReference type="RefSeq" id="WP_185052415.1">
    <property type="nucleotide sequence ID" value="NZ_BAABIX010000002.1"/>
</dbReference>
<dbReference type="AlphaFoldDB" id="A0A840P843"/>
<comment type="function">
    <text evidence="8">Ferredoxins are iron-sulfur proteins that transfer electrons in a wide variety of metabolic reactions.</text>
</comment>
<dbReference type="Proteomes" id="UP000578449">
    <property type="component" value="Unassembled WGS sequence"/>
</dbReference>
<evidence type="ECO:0000256" key="7">
    <source>
        <dbReference type="ARBA" id="ARBA00023291"/>
    </source>
</evidence>
<evidence type="ECO:0000313" key="10">
    <source>
        <dbReference type="EMBL" id="MBB5135462.1"/>
    </source>
</evidence>
<gene>
    <name evidence="10" type="ORF">HNP84_005206</name>
</gene>
<feature type="domain" description="4Fe-4S ferredoxin-type" evidence="9">
    <location>
        <begin position="1"/>
        <end position="29"/>
    </location>
</feature>
<keyword evidence="7" id="KW-0003">3Fe-4S</keyword>
<keyword evidence="11" id="KW-1185">Reference proteome</keyword>